<dbReference type="PATRIC" id="fig|69279.3.peg.3008"/>
<dbReference type="Gene3D" id="3.90.1150.10">
    <property type="entry name" value="Aspartate Aminotransferase, domain 1"/>
    <property type="match status" value="1"/>
</dbReference>
<organism evidence="7 8">
    <name type="scientific">Aquamicrobium defluvii</name>
    <dbReference type="NCBI Taxonomy" id="69279"/>
    <lineage>
        <taxon>Bacteria</taxon>
        <taxon>Pseudomonadati</taxon>
        <taxon>Pseudomonadota</taxon>
        <taxon>Alphaproteobacteria</taxon>
        <taxon>Hyphomicrobiales</taxon>
        <taxon>Phyllobacteriaceae</taxon>
        <taxon>Aquamicrobium</taxon>
    </lineage>
</organism>
<reference evidence="7 8" key="1">
    <citation type="submission" date="2014-02" db="EMBL/GenBank/DDBJ databases">
        <title>Aquamicrobium defluvii Genome sequencing.</title>
        <authorList>
            <person name="Wang X."/>
        </authorList>
    </citation>
    <scope>NUCLEOTIDE SEQUENCE [LARGE SCALE GENOMIC DNA]</scope>
    <source>
        <strain evidence="7 8">W13Z1</strain>
    </source>
</reference>
<keyword evidence="4" id="KW-0808">Transferase</keyword>
<gene>
    <name evidence="7" type="ORF">BG36_09555</name>
</gene>
<keyword evidence="5 6" id="KW-0663">Pyridoxal phosphate</keyword>
<dbReference type="InterPro" id="IPR015422">
    <property type="entry name" value="PyrdxlP-dep_Trfase_small"/>
</dbReference>
<dbReference type="PROSITE" id="PS00600">
    <property type="entry name" value="AA_TRANSFER_CLASS_3"/>
    <property type="match status" value="1"/>
</dbReference>
<dbReference type="InterPro" id="IPR015424">
    <property type="entry name" value="PyrdxlP-dep_Trfase"/>
</dbReference>
<evidence type="ECO:0008006" key="9">
    <source>
        <dbReference type="Google" id="ProtNLM"/>
    </source>
</evidence>
<dbReference type="GO" id="GO:0030170">
    <property type="term" value="F:pyridoxal phosphate binding"/>
    <property type="evidence" value="ECO:0007669"/>
    <property type="project" value="InterPro"/>
</dbReference>
<evidence type="ECO:0000256" key="2">
    <source>
        <dbReference type="ARBA" id="ARBA00008954"/>
    </source>
</evidence>
<dbReference type="EMBL" id="JENY01000020">
    <property type="protein sequence ID" value="EXL04930.1"/>
    <property type="molecule type" value="Genomic_DNA"/>
</dbReference>
<comment type="similarity">
    <text evidence="2 6">Belongs to the class-III pyridoxal-phosphate-dependent aminotransferase family.</text>
</comment>
<accession>A0A011V959</accession>
<dbReference type="FunFam" id="3.40.640.10:FF:000014">
    <property type="entry name" value="Adenosylmethionine-8-amino-7-oxononanoate aminotransferase, probable"/>
    <property type="match status" value="1"/>
</dbReference>
<sequence>MNAGRNFNLHELDKLSLIHPLTSIAEIAAAGPTIYDRASGVHLKDHAGRNLIDMGAGLWCVNIGYGRDELAEVAAKAMRHLSYQHIFGSASSEPAILLADRLLTLFREKATFDQAARVFYGSSGSDANDTAYKLVRYYHNLLGKTRKKKIISRMGAYHGVTYASSSLTGIPSYHKNFDMPEDSVIHISCPNFYTFATSGESVDAFTNRMVAELEAVILREGPDTVGAFIAEPVMGTGGVIVPTPDYFSKIQKLLAQYDILFVVDEVITGFGRTGQWFGTGTYDLKPDIVSLAKGLTSAYFPLSATIISNRIWSVLEEASPATGPFMHGFTYSGHPVGCAIALANLDIMNDEQMVENAAIVGPYLLETLKAATGDNPFVGEIRGVGLMVGVEFIADKDTKRPFRSGSAPHRVVAKRASEHGILTRALPFLTVNSFSPPLCITKSEIDEAVERYALALADSLPELRALAA</sequence>
<dbReference type="InterPro" id="IPR015421">
    <property type="entry name" value="PyrdxlP-dep_Trfase_major"/>
</dbReference>
<dbReference type="Proteomes" id="UP000019849">
    <property type="component" value="Unassembled WGS sequence"/>
</dbReference>
<dbReference type="CDD" id="cd00610">
    <property type="entry name" value="OAT_like"/>
    <property type="match status" value="1"/>
</dbReference>
<dbReference type="RefSeq" id="WP_035028081.1">
    <property type="nucleotide sequence ID" value="NZ_KK073892.1"/>
</dbReference>
<evidence type="ECO:0000256" key="5">
    <source>
        <dbReference type="ARBA" id="ARBA00022898"/>
    </source>
</evidence>
<evidence type="ECO:0000313" key="8">
    <source>
        <dbReference type="Proteomes" id="UP000019849"/>
    </source>
</evidence>
<evidence type="ECO:0000256" key="1">
    <source>
        <dbReference type="ARBA" id="ARBA00001933"/>
    </source>
</evidence>
<dbReference type="PIRSF" id="PIRSF000521">
    <property type="entry name" value="Transaminase_4ab_Lys_Orn"/>
    <property type="match status" value="1"/>
</dbReference>
<comment type="cofactor">
    <cofactor evidence="1">
        <name>pyridoxal 5'-phosphate</name>
        <dbReference type="ChEBI" id="CHEBI:597326"/>
    </cofactor>
</comment>
<dbReference type="PANTHER" id="PTHR43094:SF1">
    <property type="entry name" value="AMINOTRANSFERASE CLASS-III"/>
    <property type="match status" value="1"/>
</dbReference>
<dbReference type="PANTHER" id="PTHR43094">
    <property type="entry name" value="AMINOTRANSFERASE"/>
    <property type="match status" value="1"/>
</dbReference>
<keyword evidence="3" id="KW-0032">Aminotransferase</keyword>
<evidence type="ECO:0000256" key="6">
    <source>
        <dbReference type="RuleBase" id="RU003560"/>
    </source>
</evidence>
<dbReference type="Pfam" id="PF00202">
    <property type="entry name" value="Aminotran_3"/>
    <property type="match status" value="1"/>
</dbReference>
<proteinExistence type="inferred from homology"/>
<dbReference type="SUPFAM" id="SSF53383">
    <property type="entry name" value="PLP-dependent transferases"/>
    <property type="match status" value="1"/>
</dbReference>
<evidence type="ECO:0000256" key="4">
    <source>
        <dbReference type="ARBA" id="ARBA00022679"/>
    </source>
</evidence>
<dbReference type="HOGENOM" id="CLU_016922_4_1_5"/>
<dbReference type="STRING" id="69279.BG36_09555"/>
<dbReference type="Gene3D" id="3.40.640.10">
    <property type="entry name" value="Type I PLP-dependent aspartate aminotransferase-like (Major domain)"/>
    <property type="match status" value="1"/>
</dbReference>
<evidence type="ECO:0000256" key="3">
    <source>
        <dbReference type="ARBA" id="ARBA00022576"/>
    </source>
</evidence>
<dbReference type="NCBIfam" id="NF004767">
    <property type="entry name" value="PRK06105.1"/>
    <property type="match status" value="1"/>
</dbReference>
<evidence type="ECO:0000313" key="7">
    <source>
        <dbReference type="EMBL" id="EXL04930.1"/>
    </source>
</evidence>
<dbReference type="InterPro" id="IPR049704">
    <property type="entry name" value="Aminotrans_3_PPA_site"/>
</dbReference>
<dbReference type="AlphaFoldDB" id="A0A011V959"/>
<dbReference type="eggNOG" id="COG0161">
    <property type="taxonomic scope" value="Bacteria"/>
</dbReference>
<dbReference type="GO" id="GO:0008483">
    <property type="term" value="F:transaminase activity"/>
    <property type="evidence" value="ECO:0007669"/>
    <property type="project" value="UniProtKB-KW"/>
</dbReference>
<protein>
    <recommendedName>
        <fullName evidence="9">L-2,4-diaminobutyrate transaminase</fullName>
    </recommendedName>
</protein>
<name>A0A011V959_9HYPH</name>
<dbReference type="InterPro" id="IPR005814">
    <property type="entry name" value="Aminotrans_3"/>
</dbReference>
<comment type="caution">
    <text evidence="7">The sequence shown here is derived from an EMBL/GenBank/DDBJ whole genome shotgun (WGS) entry which is preliminary data.</text>
</comment>